<feature type="transmembrane region" description="Helical" evidence="9">
    <location>
        <begin position="137"/>
        <end position="156"/>
    </location>
</feature>
<feature type="domain" description="Sodium/calcium exchanger membrane region" evidence="10">
    <location>
        <begin position="213"/>
        <end position="357"/>
    </location>
</feature>
<evidence type="ECO:0000313" key="12">
    <source>
        <dbReference type="Proteomes" id="UP000535276"/>
    </source>
</evidence>
<evidence type="ECO:0000256" key="7">
    <source>
        <dbReference type="ARBA" id="ARBA00023065"/>
    </source>
</evidence>
<feature type="transmembrane region" description="Helical" evidence="9">
    <location>
        <begin position="100"/>
        <end position="125"/>
    </location>
</feature>
<feature type="transmembrane region" description="Helical" evidence="9">
    <location>
        <begin position="338"/>
        <end position="359"/>
    </location>
</feature>
<sequence>MSPLFKEIRGSPILWLLAAVPVVFLAAALFPEAHTALFVLSVLAIVPLAGLLSHATESVAAKTGDAAGGLLNATLGNLTELVIALAALQAGQYTLVKASIAGAIVTNTLFMLGASFLLGGLKYHIQEFNRASARIQAGLLFLATVALLMPSVLGGLDTASVAPVTQTLSLSLAVLLIIGYGLGLLFTLGTHREFFSSAEHAEAGEAPWPIGLALGTLAGVTVLVALVSEIFVESVQEAAVAFGMTPAFVGFIVVALVGAAAEMASAFSGARKNRLDLSVGIALGSASQIALFVAPVLVLMSYVIGPSPMDLQFWPGAVMMMFLATVTAMFVTNSGRSAWFVGVLVLMVYIIFATTLYVLPPAVR</sequence>
<comment type="function">
    <text evidence="9">Ca(+)/H(+) antiporter that extrudes calcium in exchange for external protons.</text>
</comment>
<dbReference type="GO" id="GO:0015369">
    <property type="term" value="F:calcium:proton antiporter activity"/>
    <property type="evidence" value="ECO:0007669"/>
    <property type="project" value="UniProtKB-UniRule"/>
</dbReference>
<dbReference type="NCBIfam" id="TIGR00378">
    <property type="entry name" value="cax"/>
    <property type="match status" value="1"/>
</dbReference>
<organism evidence="11 12">
    <name type="scientific">Rhizobium leguminosarum</name>
    <dbReference type="NCBI Taxonomy" id="384"/>
    <lineage>
        <taxon>Bacteria</taxon>
        <taxon>Pseudomonadati</taxon>
        <taxon>Pseudomonadota</taxon>
        <taxon>Alphaproteobacteria</taxon>
        <taxon>Hyphomicrobiales</taxon>
        <taxon>Rhizobiaceae</taxon>
        <taxon>Rhizobium/Agrobacterium group</taxon>
        <taxon>Rhizobium</taxon>
    </lineage>
</organism>
<comment type="subcellular location">
    <subcellularLocation>
        <location evidence="1">Endomembrane system</location>
        <topology evidence="1">Multi-pass membrane protein</topology>
    </subcellularLocation>
</comment>
<feature type="transmembrane region" description="Helical" evidence="9">
    <location>
        <begin position="12"/>
        <end position="30"/>
    </location>
</feature>
<dbReference type="GO" id="GO:0006874">
    <property type="term" value="P:intracellular calcium ion homeostasis"/>
    <property type="evidence" value="ECO:0007669"/>
    <property type="project" value="TreeGrafter"/>
</dbReference>
<name>A0A7Z0E4E9_RHILE</name>
<evidence type="ECO:0000259" key="10">
    <source>
        <dbReference type="Pfam" id="PF01699"/>
    </source>
</evidence>
<dbReference type="RefSeq" id="WP_179613375.1">
    <property type="nucleotide sequence ID" value="NZ_JACBZV010000014.1"/>
</dbReference>
<reference evidence="11 12" key="1">
    <citation type="submission" date="2020-07" db="EMBL/GenBank/DDBJ databases">
        <title>Genomic Encyclopedia of Type Strains, Phase IV (KMG-V): Genome sequencing to study the core and pangenomes of soil and plant-associated prokaryotes.</title>
        <authorList>
            <person name="Whitman W."/>
        </authorList>
    </citation>
    <scope>NUCLEOTIDE SEQUENCE [LARGE SCALE GENOMIC DNA]</scope>
    <source>
        <strain evidence="11 12">SEMIA 4052</strain>
    </source>
</reference>
<feature type="transmembrane region" description="Helical" evidence="9">
    <location>
        <begin position="210"/>
        <end position="232"/>
    </location>
</feature>
<proteinExistence type="inferred from homology"/>
<evidence type="ECO:0000256" key="4">
    <source>
        <dbReference type="ARBA" id="ARBA00022692"/>
    </source>
</evidence>
<protein>
    <recommendedName>
        <fullName evidence="9">Ca(2+)/H(+) antiporter</fullName>
    </recommendedName>
</protein>
<feature type="transmembrane region" description="Helical" evidence="9">
    <location>
        <begin position="168"/>
        <end position="189"/>
    </location>
</feature>
<keyword evidence="6 9" id="KW-1133">Transmembrane helix</keyword>
<dbReference type="Proteomes" id="UP000535276">
    <property type="component" value="Unassembled WGS sequence"/>
</dbReference>
<feature type="transmembrane region" description="Helical" evidence="9">
    <location>
        <begin position="238"/>
        <end position="261"/>
    </location>
</feature>
<evidence type="ECO:0000313" key="11">
    <source>
        <dbReference type="EMBL" id="NYJ14865.1"/>
    </source>
</evidence>
<keyword evidence="3 9" id="KW-0109">Calcium transport</keyword>
<dbReference type="InterPro" id="IPR044880">
    <property type="entry name" value="NCX_ion-bd_dom_sf"/>
</dbReference>
<comment type="caution">
    <text evidence="11">The sequence shown here is derived from an EMBL/GenBank/DDBJ whole genome shotgun (WGS) entry which is preliminary data.</text>
</comment>
<keyword evidence="5 9" id="KW-0106">Calcium</keyword>
<feature type="transmembrane region" description="Helical" evidence="9">
    <location>
        <begin position="281"/>
        <end position="305"/>
    </location>
</feature>
<keyword evidence="8 9" id="KW-0472">Membrane</keyword>
<dbReference type="GO" id="GO:0016020">
    <property type="term" value="C:membrane"/>
    <property type="evidence" value="ECO:0007669"/>
    <property type="project" value="InterPro"/>
</dbReference>
<keyword evidence="2 9" id="KW-0813">Transport</keyword>
<evidence type="ECO:0000256" key="6">
    <source>
        <dbReference type="ARBA" id="ARBA00022989"/>
    </source>
</evidence>
<dbReference type="GO" id="GO:0012505">
    <property type="term" value="C:endomembrane system"/>
    <property type="evidence" value="ECO:0007669"/>
    <property type="project" value="UniProtKB-SubCell"/>
</dbReference>
<dbReference type="InterPro" id="IPR004837">
    <property type="entry name" value="NaCa_Exmemb"/>
</dbReference>
<gene>
    <name evidence="11" type="ORF">GGI64_005966</name>
</gene>
<evidence type="ECO:0000256" key="2">
    <source>
        <dbReference type="ARBA" id="ARBA00022448"/>
    </source>
</evidence>
<evidence type="ECO:0000256" key="3">
    <source>
        <dbReference type="ARBA" id="ARBA00022568"/>
    </source>
</evidence>
<dbReference type="EMBL" id="JACBZV010000014">
    <property type="protein sequence ID" value="NYJ14865.1"/>
    <property type="molecule type" value="Genomic_DNA"/>
</dbReference>
<feature type="transmembrane region" description="Helical" evidence="9">
    <location>
        <begin position="67"/>
        <end position="88"/>
    </location>
</feature>
<dbReference type="InterPro" id="IPR004798">
    <property type="entry name" value="CAX-like"/>
</dbReference>
<dbReference type="PANTHER" id="PTHR31503:SF22">
    <property type="entry name" value="VACUOLAR CALCIUM ION TRANSPORTER"/>
    <property type="match status" value="1"/>
</dbReference>
<dbReference type="Pfam" id="PF01699">
    <property type="entry name" value="Na_Ca_ex"/>
    <property type="match status" value="2"/>
</dbReference>
<evidence type="ECO:0000256" key="5">
    <source>
        <dbReference type="ARBA" id="ARBA00022837"/>
    </source>
</evidence>
<feature type="transmembrane region" description="Helical" evidence="9">
    <location>
        <begin position="36"/>
        <end position="55"/>
    </location>
</feature>
<keyword evidence="4 9" id="KW-0812">Transmembrane</keyword>
<accession>A0A7Z0E4E9</accession>
<comment type="similarity">
    <text evidence="9">Belongs to the Ca(2+):cation antiporter (CaCA) (TC 2.A.19) family.</text>
</comment>
<dbReference type="InterPro" id="IPR004713">
    <property type="entry name" value="CaH_exchang"/>
</dbReference>
<evidence type="ECO:0000256" key="1">
    <source>
        <dbReference type="ARBA" id="ARBA00004127"/>
    </source>
</evidence>
<keyword evidence="7 9" id="KW-0406">Ion transport</keyword>
<dbReference type="AlphaFoldDB" id="A0A7Z0E4E9"/>
<feature type="domain" description="Sodium/calcium exchanger membrane region" evidence="10">
    <location>
        <begin position="35"/>
        <end position="188"/>
    </location>
</feature>
<keyword evidence="9" id="KW-0050">Antiport</keyword>
<feature type="transmembrane region" description="Helical" evidence="9">
    <location>
        <begin position="311"/>
        <end position="331"/>
    </location>
</feature>
<dbReference type="Gene3D" id="1.20.1420.30">
    <property type="entry name" value="NCX, central ion-binding region"/>
    <property type="match status" value="1"/>
</dbReference>
<evidence type="ECO:0000256" key="9">
    <source>
        <dbReference type="RuleBase" id="RU365028"/>
    </source>
</evidence>
<dbReference type="PANTHER" id="PTHR31503">
    <property type="entry name" value="VACUOLAR CALCIUM ION TRANSPORTER"/>
    <property type="match status" value="1"/>
</dbReference>
<evidence type="ECO:0000256" key="8">
    <source>
        <dbReference type="ARBA" id="ARBA00023136"/>
    </source>
</evidence>